<name>A0ABQ2GJK6_9PSED</name>
<dbReference type="Proteomes" id="UP000616499">
    <property type="component" value="Unassembled WGS sequence"/>
</dbReference>
<protein>
    <submittedName>
        <fullName evidence="5">GntR family transcriptional regulator</fullName>
    </submittedName>
</protein>
<evidence type="ECO:0000256" key="3">
    <source>
        <dbReference type="ARBA" id="ARBA00023163"/>
    </source>
</evidence>
<dbReference type="InterPro" id="IPR011711">
    <property type="entry name" value="GntR_C"/>
</dbReference>
<feature type="domain" description="HTH gntR-type" evidence="4">
    <location>
        <begin position="2"/>
        <end position="69"/>
    </location>
</feature>
<dbReference type="PANTHER" id="PTHR43537">
    <property type="entry name" value="TRANSCRIPTIONAL REGULATOR, GNTR FAMILY"/>
    <property type="match status" value="1"/>
</dbReference>
<dbReference type="EMBL" id="BMNW01000001">
    <property type="protein sequence ID" value="GGL98389.1"/>
    <property type="molecule type" value="Genomic_DNA"/>
</dbReference>
<proteinExistence type="predicted"/>
<dbReference type="RefSeq" id="WP_188864644.1">
    <property type="nucleotide sequence ID" value="NZ_BMNW01000001.1"/>
</dbReference>
<dbReference type="SMART" id="SM00345">
    <property type="entry name" value="HTH_GNTR"/>
    <property type="match status" value="1"/>
</dbReference>
<dbReference type="Pfam" id="PF00392">
    <property type="entry name" value="GntR"/>
    <property type="match status" value="1"/>
</dbReference>
<dbReference type="InterPro" id="IPR000524">
    <property type="entry name" value="Tscrpt_reg_HTH_GntR"/>
</dbReference>
<dbReference type="CDD" id="cd07377">
    <property type="entry name" value="WHTH_GntR"/>
    <property type="match status" value="1"/>
</dbReference>
<dbReference type="SUPFAM" id="SSF48008">
    <property type="entry name" value="GntR ligand-binding domain-like"/>
    <property type="match status" value="1"/>
</dbReference>
<evidence type="ECO:0000259" key="4">
    <source>
        <dbReference type="PROSITE" id="PS50949"/>
    </source>
</evidence>
<evidence type="ECO:0000313" key="6">
    <source>
        <dbReference type="Proteomes" id="UP000616499"/>
    </source>
</evidence>
<reference evidence="6" key="1">
    <citation type="journal article" date="2019" name="Int. J. Syst. Evol. Microbiol.">
        <title>The Global Catalogue of Microorganisms (GCM) 10K type strain sequencing project: providing services to taxonomists for standard genome sequencing and annotation.</title>
        <authorList>
            <consortium name="The Broad Institute Genomics Platform"/>
            <consortium name="The Broad Institute Genome Sequencing Center for Infectious Disease"/>
            <person name="Wu L."/>
            <person name="Ma J."/>
        </authorList>
    </citation>
    <scope>NUCLEOTIDE SEQUENCE [LARGE SCALE GENOMIC DNA]</scope>
    <source>
        <strain evidence="6">JCM 13501</strain>
    </source>
</reference>
<dbReference type="Pfam" id="PF07729">
    <property type="entry name" value="FCD"/>
    <property type="match status" value="1"/>
</dbReference>
<dbReference type="Gene3D" id="1.20.120.530">
    <property type="entry name" value="GntR ligand-binding domain-like"/>
    <property type="match status" value="1"/>
</dbReference>
<dbReference type="InterPro" id="IPR008920">
    <property type="entry name" value="TF_FadR/GntR_C"/>
</dbReference>
<dbReference type="InterPro" id="IPR036390">
    <property type="entry name" value="WH_DNA-bd_sf"/>
</dbReference>
<organism evidence="5 6">
    <name type="scientific">Pseudomonas asuensis</name>
    <dbReference type="NCBI Taxonomy" id="1825787"/>
    <lineage>
        <taxon>Bacteria</taxon>
        <taxon>Pseudomonadati</taxon>
        <taxon>Pseudomonadota</taxon>
        <taxon>Gammaproteobacteria</taxon>
        <taxon>Pseudomonadales</taxon>
        <taxon>Pseudomonadaceae</taxon>
        <taxon>Pseudomonas</taxon>
    </lineage>
</organism>
<keyword evidence="1" id="KW-0805">Transcription regulation</keyword>
<dbReference type="InterPro" id="IPR036388">
    <property type="entry name" value="WH-like_DNA-bd_sf"/>
</dbReference>
<accession>A0ABQ2GJK6</accession>
<evidence type="ECO:0000313" key="5">
    <source>
        <dbReference type="EMBL" id="GGL98389.1"/>
    </source>
</evidence>
<sequence length="237" mass="26286">MSKPGQRVLVTLRKMIVSGELAAGERLVEIPTAERLGVSRMPVRMAFRTLEQEGLLSKNEGRGYTVRTVTGEEIAGAVEVRGVLEGLAARQAAERGLDPNAQALLQQCLETGDALFAKGYVTEEDMEIYHDFNRRFHQVIIEASGNPAIGHALARNDHLPFASVSSLAVDRNDMAREYRRFNFAHMQHHAIVDALVNRQGARAEALMREHANATMRYADLFGAAHPQQEGLKVIRDM</sequence>
<evidence type="ECO:0000256" key="1">
    <source>
        <dbReference type="ARBA" id="ARBA00023015"/>
    </source>
</evidence>
<keyword evidence="3" id="KW-0804">Transcription</keyword>
<dbReference type="PROSITE" id="PS50949">
    <property type="entry name" value="HTH_GNTR"/>
    <property type="match status" value="1"/>
</dbReference>
<evidence type="ECO:0000256" key="2">
    <source>
        <dbReference type="ARBA" id="ARBA00023125"/>
    </source>
</evidence>
<comment type="caution">
    <text evidence="5">The sequence shown here is derived from an EMBL/GenBank/DDBJ whole genome shotgun (WGS) entry which is preliminary data.</text>
</comment>
<dbReference type="SUPFAM" id="SSF46785">
    <property type="entry name" value="Winged helix' DNA-binding domain"/>
    <property type="match status" value="1"/>
</dbReference>
<keyword evidence="2" id="KW-0238">DNA-binding</keyword>
<dbReference type="Gene3D" id="1.10.10.10">
    <property type="entry name" value="Winged helix-like DNA-binding domain superfamily/Winged helix DNA-binding domain"/>
    <property type="match status" value="1"/>
</dbReference>
<dbReference type="SMART" id="SM00895">
    <property type="entry name" value="FCD"/>
    <property type="match status" value="1"/>
</dbReference>
<dbReference type="PANTHER" id="PTHR43537:SF51">
    <property type="entry name" value="HTH-TYPE TRANSCRIPTIONAL REGULATOR LGOR-RELATED"/>
    <property type="match status" value="1"/>
</dbReference>
<keyword evidence="6" id="KW-1185">Reference proteome</keyword>
<gene>
    <name evidence="5" type="primary">vanR</name>
    <name evidence="5" type="ORF">GCM10009425_06880</name>
</gene>